<evidence type="ECO:0000313" key="6">
    <source>
        <dbReference type="Proteomes" id="UP000593577"/>
    </source>
</evidence>
<keyword evidence="1" id="KW-0479">Metal-binding</keyword>
<reference evidence="5 6" key="1">
    <citation type="journal article" date="2019" name="Genome Biol. Evol.">
        <title>Insights into the evolution of the New World diploid cottons (Gossypium, subgenus Houzingenia) based on genome sequencing.</title>
        <authorList>
            <person name="Grover C.E."/>
            <person name="Arick M.A. 2nd"/>
            <person name="Thrash A."/>
            <person name="Conover J.L."/>
            <person name="Sanders W.S."/>
            <person name="Peterson D.G."/>
            <person name="Frelichowski J.E."/>
            <person name="Scheffler J.A."/>
            <person name="Scheffler B.E."/>
            <person name="Wendel J.F."/>
        </authorList>
    </citation>
    <scope>NUCLEOTIDE SEQUENCE [LARGE SCALE GENOMIC DNA]</scope>
    <source>
        <strain evidence="5">185</strain>
        <tissue evidence="5">Leaf</tissue>
    </source>
</reference>
<dbReference type="Proteomes" id="UP000593577">
    <property type="component" value="Unassembled WGS sequence"/>
</dbReference>
<evidence type="ECO:0000256" key="1">
    <source>
        <dbReference type="ARBA" id="ARBA00022723"/>
    </source>
</evidence>
<dbReference type="Gene3D" id="3.30.60.20">
    <property type="match status" value="1"/>
</dbReference>
<name>A0A7J8YCK0_GOSAI</name>
<dbReference type="PANTHER" id="PTHR32410:SF165">
    <property type="entry name" value="C1 DOMAIN FAMILY PROTEIN, PUTATIVE-RELATED"/>
    <property type="match status" value="1"/>
</dbReference>
<protein>
    <recommendedName>
        <fullName evidence="4">Phorbol-ester/DAG-type domain-containing protein</fullName>
    </recommendedName>
</protein>
<keyword evidence="6" id="KW-1185">Reference proteome</keyword>
<keyword evidence="3" id="KW-0862">Zinc</keyword>
<comment type="caution">
    <text evidence="5">The sequence shown here is derived from an EMBL/GenBank/DDBJ whole genome shotgun (WGS) entry which is preliminary data.</text>
</comment>
<feature type="non-terminal residue" evidence="5">
    <location>
        <position position="1"/>
    </location>
</feature>
<dbReference type="PANTHER" id="PTHR32410">
    <property type="entry name" value="CYSTEINE/HISTIDINE-RICH C1 DOMAIN FAMILY PROTEIN"/>
    <property type="match status" value="1"/>
</dbReference>
<dbReference type="InterPro" id="IPR002219">
    <property type="entry name" value="PKC_DAG/PE"/>
</dbReference>
<feature type="domain" description="Phorbol-ester/DAG-type" evidence="4">
    <location>
        <begin position="75"/>
        <end position="122"/>
    </location>
</feature>
<proteinExistence type="predicted"/>
<evidence type="ECO:0000256" key="3">
    <source>
        <dbReference type="ARBA" id="ARBA00022833"/>
    </source>
</evidence>
<dbReference type="AlphaFoldDB" id="A0A7J8YCK0"/>
<dbReference type="PROSITE" id="PS50081">
    <property type="entry name" value="ZF_DAG_PE_2"/>
    <property type="match status" value="1"/>
</dbReference>
<gene>
    <name evidence="5" type="ORF">Goari_003512</name>
</gene>
<dbReference type="EMBL" id="JABFAA010000011">
    <property type="protein sequence ID" value="MBA0697000.1"/>
    <property type="molecule type" value="Genomic_DNA"/>
</dbReference>
<dbReference type="GO" id="GO:0046872">
    <property type="term" value="F:metal ion binding"/>
    <property type="evidence" value="ECO:0007669"/>
    <property type="project" value="UniProtKB-KW"/>
</dbReference>
<dbReference type="InterPro" id="IPR004146">
    <property type="entry name" value="DC1"/>
</dbReference>
<accession>A0A7J8YCK0</accession>
<evidence type="ECO:0000259" key="4">
    <source>
        <dbReference type="PROSITE" id="PS50081"/>
    </source>
</evidence>
<dbReference type="SUPFAM" id="SSF57889">
    <property type="entry name" value="Cysteine-rich domain"/>
    <property type="match status" value="1"/>
</dbReference>
<dbReference type="InterPro" id="IPR046349">
    <property type="entry name" value="C1-like_sf"/>
</dbReference>
<dbReference type="Pfam" id="PF03107">
    <property type="entry name" value="C1_2"/>
    <property type="match status" value="1"/>
</dbReference>
<organism evidence="5 6">
    <name type="scientific">Gossypium aridum</name>
    <name type="common">American cotton</name>
    <name type="synonym">Erioxylum aridum</name>
    <dbReference type="NCBI Taxonomy" id="34290"/>
    <lineage>
        <taxon>Eukaryota</taxon>
        <taxon>Viridiplantae</taxon>
        <taxon>Streptophyta</taxon>
        <taxon>Embryophyta</taxon>
        <taxon>Tracheophyta</taxon>
        <taxon>Spermatophyta</taxon>
        <taxon>Magnoliopsida</taxon>
        <taxon>eudicotyledons</taxon>
        <taxon>Gunneridae</taxon>
        <taxon>Pentapetalae</taxon>
        <taxon>rosids</taxon>
        <taxon>malvids</taxon>
        <taxon>Malvales</taxon>
        <taxon>Malvaceae</taxon>
        <taxon>Malvoideae</taxon>
        <taxon>Gossypium</taxon>
    </lineage>
</organism>
<dbReference type="InterPro" id="IPR053192">
    <property type="entry name" value="Vacuole_Formation_Reg"/>
</dbReference>
<evidence type="ECO:0000256" key="2">
    <source>
        <dbReference type="ARBA" id="ARBA00022737"/>
    </source>
</evidence>
<sequence>MACGSYYCSECKFIIHVNCALQEAGWYYKIDSKDDFDKLNAMLEASTIDPNFLVTKMIKDRENVINTGIKHFSHHHNLVLSDEVKDRMYCDGCSQIILTSFYGCLECDFFLHKSCSGFAYRCEVYLAADTNTFFSCTAGILGGTVMLVVAVL</sequence>
<keyword evidence="2" id="KW-0677">Repeat</keyword>
<dbReference type="PROSITE" id="PS00479">
    <property type="entry name" value="ZF_DAG_PE_1"/>
    <property type="match status" value="1"/>
</dbReference>
<evidence type="ECO:0000313" key="5">
    <source>
        <dbReference type="EMBL" id="MBA0697000.1"/>
    </source>
</evidence>